<organism evidence="1 2">
    <name type="scientific">Chitinophaga polysaccharea</name>
    <dbReference type="NCBI Taxonomy" id="1293035"/>
    <lineage>
        <taxon>Bacteria</taxon>
        <taxon>Pseudomonadati</taxon>
        <taxon>Bacteroidota</taxon>
        <taxon>Chitinophagia</taxon>
        <taxon>Chitinophagales</taxon>
        <taxon>Chitinophagaceae</taxon>
        <taxon>Chitinophaga</taxon>
    </lineage>
</organism>
<dbReference type="EMBL" id="VIWO01000002">
    <property type="protein sequence ID" value="TWF42643.1"/>
    <property type="molecule type" value="Genomic_DNA"/>
</dbReference>
<name>A0A561PWZ4_9BACT</name>
<comment type="caution">
    <text evidence="1">The sequence shown here is derived from an EMBL/GenBank/DDBJ whole genome shotgun (WGS) entry which is preliminary data.</text>
</comment>
<protein>
    <submittedName>
        <fullName evidence="1">Uncharacterized protein</fullName>
    </submittedName>
</protein>
<dbReference type="Proteomes" id="UP000320811">
    <property type="component" value="Unassembled WGS sequence"/>
</dbReference>
<accession>A0A561PWZ4</accession>
<keyword evidence="2" id="KW-1185">Reference proteome</keyword>
<evidence type="ECO:0000313" key="1">
    <source>
        <dbReference type="EMBL" id="TWF42643.1"/>
    </source>
</evidence>
<dbReference type="AlphaFoldDB" id="A0A561PWZ4"/>
<gene>
    <name evidence="1" type="ORF">FHW36_102404</name>
</gene>
<reference evidence="1 2" key="1">
    <citation type="submission" date="2019-06" db="EMBL/GenBank/DDBJ databases">
        <title>Sorghum-associated microbial communities from plants grown in Nebraska, USA.</title>
        <authorList>
            <person name="Schachtman D."/>
        </authorList>
    </citation>
    <scope>NUCLEOTIDE SEQUENCE [LARGE SCALE GENOMIC DNA]</scope>
    <source>
        <strain evidence="1 2">1209</strain>
    </source>
</reference>
<evidence type="ECO:0000313" key="2">
    <source>
        <dbReference type="Proteomes" id="UP000320811"/>
    </source>
</evidence>
<sequence length="40" mass="4533">MFEHPVFVNSPLLQMAKKNSYLSQVAVAFLWYAKTGDETA</sequence>
<proteinExistence type="predicted"/>